<dbReference type="RefSeq" id="WP_126352730.1">
    <property type="nucleotide sequence ID" value="NZ_CP086382.1"/>
</dbReference>
<comment type="caution">
    <text evidence="7">The sequence shown here is derived from an EMBL/GenBank/DDBJ whole genome shotgun (WGS) entry which is preliminary data.</text>
</comment>
<evidence type="ECO:0000259" key="5">
    <source>
        <dbReference type="Pfam" id="PF00441"/>
    </source>
</evidence>
<evidence type="ECO:0000256" key="1">
    <source>
        <dbReference type="ARBA" id="ARBA00001974"/>
    </source>
</evidence>
<keyword evidence="4" id="KW-0274">FAD</keyword>
<sequence length="749" mass="80988">MSQPASPFASFFMGGFECSSHRLPSGRRVDVLDSSGHDRLAAQDYRAVQALGLRTIRDGLRWPLIERRRGEYDFSSVKEQWSAAGETGTQVIWDLMHYGYPDWADPFSDDFAQAFAAYARSAGEFLAQSTASELWVCPVNEISFFAWEGGQVGQMAPFAQGRGHELKRQLARASIAAMRALREAVPGVRFLHAEPLIAVEPDPERPHEAGDAQGFHHSQYEALDMLAGRLYPELGGGEDLLDLVGANYYPVNQWQHHSQHELRQILTPGDDCHRPLSELLRELHERYQRPVVLAETGTEGAARAGWLRHVCAEVLTARAGGVPVLGVCLYPVADHPGWTDDRHCPNGLLGLAGPSGERPVDPDLAAALREVQAWERDSRSGTWTPPELPTLHLGLDLGRALRRLAGAAPVILAEAPLRHADGGFPEASFSALRGAGLLSVTLPEGLGGGLNGLDVLELLRSLGRLSLPVARLLEGHVNALSLIWRYGTPDQLREVAQSGSLLSVWNTEAAPGLQAERTPGGWALSGNKTFASGAEFVRPLLPAEVEGEGRVMLLAPAALPPERFDHAFWQPLGMRASVSARVDLGGLTLPPGSEVGAPGDYYRQPEFGGGALRFLAAQLGGAEAVIGAAREVLSRMGRQEDPVQQLRFAAAAAQVEAAWQTVREGGRRLEAHGEAALDYVALCRVVTEEAALLACEAAERAVGARGLLAPHDPERLIRDLRHYLRQPAPDAARLQVGARTLTGATARWS</sequence>
<reference evidence="7 8" key="1">
    <citation type="submission" date="2018-12" db="EMBL/GenBank/DDBJ databases">
        <title>Deinococcus radiophilus ATCC 27603 genome sequencing and assembly.</title>
        <authorList>
            <person name="Maclea K.S."/>
            <person name="Maynard C.R."/>
        </authorList>
    </citation>
    <scope>NUCLEOTIDE SEQUENCE [LARGE SCALE GENOMIC DNA]</scope>
    <source>
        <strain evidence="7 8">ATCC 27603</strain>
    </source>
</reference>
<dbReference type="GO" id="GO:0016740">
    <property type="term" value="F:transferase activity"/>
    <property type="evidence" value="ECO:0007669"/>
    <property type="project" value="UniProtKB-KW"/>
</dbReference>
<dbReference type="EMBL" id="RXPE01000026">
    <property type="protein sequence ID" value="RTR25482.1"/>
    <property type="molecule type" value="Genomic_DNA"/>
</dbReference>
<dbReference type="SUPFAM" id="SSF47203">
    <property type="entry name" value="Acyl-CoA dehydrogenase C-terminal domain-like"/>
    <property type="match status" value="1"/>
</dbReference>
<dbReference type="GO" id="GO:0050660">
    <property type="term" value="F:flavin adenine dinucleotide binding"/>
    <property type="evidence" value="ECO:0007669"/>
    <property type="project" value="InterPro"/>
</dbReference>
<evidence type="ECO:0000259" key="6">
    <source>
        <dbReference type="Pfam" id="PF02771"/>
    </source>
</evidence>
<protein>
    <submittedName>
        <fullName evidence="7">Glycosyl transferase family 1</fullName>
    </submittedName>
</protein>
<dbReference type="InterPro" id="IPR046373">
    <property type="entry name" value="Acyl-CoA_Oxase/DH_mid-dom_sf"/>
</dbReference>
<gene>
    <name evidence="7" type="ORF">EJ104_10540</name>
</gene>
<accession>A0A3S0I5T9</accession>
<proteinExistence type="inferred from homology"/>
<dbReference type="InterPro" id="IPR013786">
    <property type="entry name" value="AcylCoA_DH/ox_N"/>
</dbReference>
<dbReference type="GO" id="GO:0003995">
    <property type="term" value="F:acyl-CoA dehydrogenase activity"/>
    <property type="evidence" value="ECO:0007669"/>
    <property type="project" value="TreeGrafter"/>
</dbReference>
<dbReference type="Proteomes" id="UP000277766">
    <property type="component" value="Unassembled WGS sequence"/>
</dbReference>
<dbReference type="AlphaFoldDB" id="A0A3S0I5T9"/>
<dbReference type="SUPFAM" id="SSF56645">
    <property type="entry name" value="Acyl-CoA dehydrogenase NM domain-like"/>
    <property type="match status" value="1"/>
</dbReference>
<dbReference type="PANTHER" id="PTHR43884">
    <property type="entry name" value="ACYL-COA DEHYDROGENASE"/>
    <property type="match status" value="1"/>
</dbReference>
<keyword evidence="8" id="KW-1185">Reference proteome</keyword>
<comment type="cofactor">
    <cofactor evidence="1">
        <name>FAD</name>
        <dbReference type="ChEBI" id="CHEBI:57692"/>
    </cofactor>
</comment>
<comment type="similarity">
    <text evidence="2">Belongs to the acyl-CoA dehydrogenase family.</text>
</comment>
<dbReference type="Pfam" id="PF02771">
    <property type="entry name" value="Acyl-CoA_dh_N"/>
    <property type="match status" value="1"/>
</dbReference>
<dbReference type="Gene3D" id="1.10.540.10">
    <property type="entry name" value="Acyl-CoA dehydrogenase/oxidase, N-terminal domain"/>
    <property type="match status" value="1"/>
</dbReference>
<dbReference type="InterPro" id="IPR037069">
    <property type="entry name" value="AcylCoA_DH/ox_N_sf"/>
</dbReference>
<dbReference type="SUPFAM" id="SSF51445">
    <property type="entry name" value="(Trans)glycosidases"/>
    <property type="match status" value="1"/>
</dbReference>
<dbReference type="Gene3D" id="3.20.20.80">
    <property type="entry name" value="Glycosidases"/>
    <property type="match status" value="1"/>
</dbReference>
<feature type="domain" description="Acyl-CoA dehydrogenase/oxidase N-terminal" evidence="6">
    <location>
        <begin position="420"/>
        <end position="493"/>
    </location>
</feature>
<evidence type="ECO:0000256" key="4">
    <source>
        <dbReference type="ARBA" id="ARBA00022827"/>
    </source>
</evidence>
<feature type="domain" description="Acyl-CoA dehydrogenase/oxidase C-terminal" evidence="5">
    <location>
        <begin position="610"/>
        <end position="722"/>
    </location>
</feature>
<name>A0A3S0I5T9_9DEIO</name>
<evidence type="ECO:0000313" key="7">
    <source>
        <dbReference type="EMBL" id="RTR25482.1"/>
    </source>
</evidence>
<dbReference type="InterPro" id="IPR009075">
    <property type="entry name" value="AcylCo_DH/oxidase_C"/>
</dbReference>
<dbReference type="Gene3D" id="1.20.140.10">
    <property type="entry name" value="Butyryl-CoA Dehydrogenase, subunit A, domain 3"/>
    <property type="match status" value="1"/>
</dbReference>
<dbReference type="Pfam" id="PF00441">
    <property type="entry name" value="Acyl-CoA_dh_1"/>
    <property type="match status" value="1"/>
</dbReference>
<dbReference type="Gene3D" id="2.40.110.10">
    <property type="entry name" value="Butyryl-CoA Dehydrogenase, subunit A, domain 2"/>
    <property type="match status" value="1"/>
</dbReference>
<evidence type="ECO:0000313" key="8">
    <source>
        <dbReference type="Proteomes" id="UP000277766"/>
    </source>
</evidence>
<evidence type="ECO:0000256" key="2">
    <source>
        <dbReference type="ARBA" id="ARBA00009347"/>
    </source>
</evidence>
<dbReference type="InterPro" id="IPR009100">
    <property type="entry name" value="AcylCoA_DH/oxidase_NM_dom_sf"/>
</dbReference>
<keyword evidence="7" id="KW-0808">Transferase</keyword>
<organism evidence="7 8">
    <name type="scientific">Deinococcus radiophilus</name>
    <dbReference type="NCBI Taxonomy" id="32062"/>
    <lineage>
        <taxon>Bacteria</taxon>
        <taxon>Thermotogati</taxon>
        <taxon>Deinococcota</taxon>
        <taxon>Deinococci</taxon>
        <taxon>Deinococcales</taxon>
        <taxon>Deinococcaceae</taxon>
        <taxon>Deinococcus</taxon>
    </lineage>
</organism>
<keyword evidence="3" id="KW-0285">Flavoprotein</keyword>
<dbReference type="PANTHER" id="PTHR43884:SF12">
    <property type="entry name" value="ISOVALERYL-COA DEHYDROGENASE, MITOCHONDRIAL-RELATED"/>
    <property type="match status" value="1"/>
</dbReference>
<dbReference type="InterPro" id="IPR017853">
    <property type="entry name" value="GH"/>
</dbReference>
<evidence type="ECO:0000256" key="3">
    <source>
        <dbReference type="ARBA" id="ARBA00022630"/>
    </source>
</evidence>
<dbReference type="InterPro" id="IPR036250">
    <property type="entry name" value="AcylCo_DH-like_C"/>
</dbReference>
<dbReference type="OrthoDB" id="9816564at2"/>